<sequence length="2150" mass="239532">MVNKGSISCRQNSYSAGCDYGVLCSYGSLSRAFHRGWYEFLSPRVSGAYKQIWPSSTEDAAGIGGFSCSVRGTVLSWVTSLAMPRSARTPDLLSRTVDLGQSASILSPGGAPMMWLKDGLQPSRQEVVDRGSRLQVREAQLGDAGVYELSFRDQATQAARLVVRGFLVSLETSVRGCPDQSDGGLGRVSVKNFERWLGNAASCEILKGEFRIRDDHRGGWDHNEGEGYGYLLPRLRVSVRTVTASMGESCPKDRYGHQCRDACPTCLNGGVCHDVTGVCVCPPGFTGQNCEQACREGQFGHNCTLDCAAVADDVGTSPDCSGKLFCMPDPYGCSCYPGYWGIDCDKGNISCSPVLRRPSLDEESFRVTWKPWTKDLDTGQGDAEAYRVLFKLPDARTWRCSRISVQLKVNDTQPLDVGSGDRYSLAVKPFTMYVLRVRLLVAMTFPTLFASAAPEAVARIRVYRVSSKTYMLSWSPPSASNGVLRGYEVHYVRLRLLHECEDLPPSDGTQVRVTPNQRQLQLSNLTGGADYEVSVRATTVMDGPWKSHWFTTSHEEPDGPPLQPVLRDVTSVTATVYWSPPDCRTTNGVVEGYQLRLSSDAPWATEELINVTKDIGISMTHLVPFTSYRLGVAAVNSAGKGPEATLDFETLPGAPPAPGNLTAYSTGCDFIAVTWWAPYPPAGLPEFYNVFYKTTSEATFQGMFLETPTTSICESDVMQGRQCAVVRKLFPNTVYQVFVVAKNEGVDVWSDRSNTVVAETKETVPDPPSELVQDSREESSLTVSWKEPMISHGIITGYRVMLAGQYADPEQKESVEVGPEARNHSFLFLKPGSSFAVTVEAKTSAGYGKPIELIAYTRAPVPPVQTKVEVKTVDDTTITLSLAPTEDDDQDVSAYYVLVMRQENKEATERTRRSVSGRDGVHEWTAGKVDYNTSQEMGLPYYMAAQMTSATIRNRSDFTVGDGKYYGGFYNAPLVTGSTYDIGLAAEVDFEGAIGRQDVTTNGTATTAALVSLLVIVAVLLFFMWRWRKQIVSRMSRSVVKKTVIPASDAANLTFDNDGESLDIEMEEIHTSDLSSSKPIPVAGLQEYVQRMLICEGFKQEYAGQGRGPQYPTSEGQRLENRIKNRYGNQLPYDHSRVKLKPTAGIAFSDYINANYIDGYCRPKRYIATQGPRTNTVSDFWKMVWQENVCKIVMLTNLIEKGKAKCEQYWPDEAATYGDIQVHLMASETFPDYDVRQLHLTLADTTREVKHFHLRSWPDHGVPLYPNVLLAFRKKVNQYRAFNEAPVVVHCSAGVGRTGAYILLDTLQEQAMSEGVVDVVGQLAAIRKSRMNLVETLEQYNLVYRALMESICVRDHSVPCVKLEERLKELLSPDEATGKSKLVAEFQELNTLKPWFTPADFIAVREQSSLRNNKDVDTPPSDRSRLLLKDGTFVNAVYVNGFHKKRKFLVTQMPSTKDLDFWKLVHESGTRTIVTLDAFDSNEDDPTALAGCPRNGGIKLEDLKVECAKELDMEGIRTHSLLVTSRLKTPAPTSGPEPVKHFQLPTWSQPEAMVDLVDRVERWQQQSGDKIIFVLCRASGLFCCSALVLEKLKAEQEVDVFYATRIIRESRPQFIENPEQYRFCYDTALAYLDSVNLSVWKTAAKLLRKTGVAAFFSVTVSSHPYNSKDIASLELPKALSSIEGIGIRDVIQMYTSATFASVKALKKNFIPPVHMLNVVRFASELERLYQLYSGDRSFQISKLAYISPANEFLREVFDGVPHSVFSLDSEVYIQSPYFFSNVVGLVQKTAPHTVMNFLGVRTMIQMSPFLPQSDLLDVYSSILYSAPRTSVPRWKLCLRTVEKAIPSLFLRSSLADIDLHGSAARFTELVSEIAQEFIRGTDTAALFSDSSKAAIRSIINNTDFKVLSTSWIKDNDRFNDYVGATPSVRSNGLDSYLAAHEHSFLAGLTRSSSERWSQSTFSTNCWSERGPRTIYIPMLVFNITLAFAKDINAFQLARAGVRIGRCIFDMLLSEINSADPSQQWLDEDARSKLAALQRCVGESEDLYRMTRLRDAWVAHYAYRLFQKTARSKDRPLGLRVAPNKDVGAKQLFFVYLVLQSCEQKADPNEYASSDDDAHWNAALRHDGGFHDAFRCAPGNTMYPEEQCELF</sequence>
<proteinExistence type="predicted"/>
<evidence type="ECO:0000313" key="1">
    <source>
        <dbReference type="EMBL" id="KAG0432039.1"/>
    </source>
</evidence>
<evidence type="ECO:0000313" key="2">
    <source>
        <dbReference type="Proteomes" id="UP000805193"/>
    </source>
</evidence>
<dbReference type="EMBL" id="JABSTQ010009181">
    <property type="protein sequence ID" value="KAG0432039.1"/>
    <property type="molecule type" value="Genomic_DNA"/>
</dbReference>
<comment type="caution">
    <text evidence="1">The sequence shown here is derived from an EMBL/GenBank/DDBJ whole genome shotgun (WGS) entry which is preliminary data.</text>
</comment>
<dbReference type="Proteomes" id="UP000805193">
    <property type="component" value="Unassembled WGS sequence"/>
</dbReference>
<protein>
    <submittedName>
        <fullName evidence="1">Uncharacterized protein</fullName>
    </submittedName>
</protein>
<organism evidence="1 2">
    <name type="scientific">Ixodes persulcatus</name>
    <name type="common">Taiga tick</name>
    <dbReference type="NCBI Taxonomy" id="34615"/>
    <lineage>
        <taxon>Eukaryota</taxon>
        <taxon>Metazoa</taxon>
        <taxon>Ecdysozoa</taxon>
        <taxon>Arthropoda</taxon>
        <taxon>Chelicerata</taxon>
        <taxon>Arachnida</taxon>
        <taxon>Acari</taxon>
        <taxon>Parasitiformes</taxon>
        <taxon>Ixodida</taxon>
        <taxon>Ixodoidea</taxon>
        <taxon>Ixodidae</taxon>
        <taxon>Ixodinae</taxon>
        <taxon>Ixodes</taxon>
    </lineage>
</organism>
<gene>
    <name evidence="1" type="ORF">HPB47_021228</name>
</gene>
<accession>A0AC60QGN6</accession>
<name>A0AC60QGN6_IXOPE</name>
<keyword evidence="2" id="KW-1185">Reference proteome</keyword>
<reference evidence="1 2" key="1">
    <citation type="journal article" date="2020" name="Cell">
        <title>Large-Scale Comparative Analyses of Tick Genomes Elucidate Their Genetic Diversity and Vector Capacities.</title>
        <authorList>
            <consortium name="Tick Genome and Microbiome Consortium (TIGMIC)"/>
            <person name="Jia N."/>
            <person name="Wang J."/>
            <person name="Shi W."/>
            <person name="Du L."/>
            <person name="Sun Y."/>
            <person name="Zhan W."/>
            <person name="Jiang J.F."/>
            <person name="Wang Q."/>
            <person name="Zhang B."/>
            <person name="Ji P."/>
            <person name="Bell-Sakyi L."/>
            <person name="Cui X.M."/>
            <person name="Yuan T.T."/>
            <person name="Jiang B.G."/>
            <person name="Yang W.F."/>
            <person name="Lam T.T."/>
            <person name="Chang Q.C."/>
            <person name="Ding S.J."/>
            <person name="Wang X.J."/>
            <person name="Zhu J.G."/>
            <person name="Ruan X.D."/>
            <person name="Zhao L."/>
            <person name="Wei J.T."/>
            <person name="Ye R.Z."/>
            <person name="Que T.C."/>
            <person name="Du C.H."/>
            <person name="Zhou Y.H."/>
            <person name="Cheng J.X."/>
            <person name="Dai P.F."/>
            <person name="Guo W.B."/>
            <person name="Han X.H."/>
            <person name="Huang E.J."/>
            <person name="Li L.F."/>
            <person name="Wei W."/>
            <person name="Gao Y.C."/>
            <person name="Liu J.Z."/>
            <person name="Shao H.Z."/>
            <person name="Wang X."/>
            <person name="Wang C.C."/>
            <person name="Yang T.C."/>
            <person name="Huo Q.B."/>
            <person name="Li W."/>
            <person name="Chen H.Y."/>
            <person name="Chen S.E."/>
            <person name="Zhou L.G."/>
            <person name="Ni X.B."/>
            <person name="Tian J.H."/>
            <person name="Sheng Y."/>
            <person name="Liu T."/>
            <person name="Pan Y.S."/>
            <person name="Xia L.Y."/>
            <person name="Li J."/>
            <person name="Zhao F."/>
            <person name="Cao W.C."/>
        </authorList>
    </citation>
    <scope>NUCLEOTIDE SEQUENCE [LARGE SCALE GENOMIC DNA]</scope>
    <source>
        <strain evidence="1">Iper-2018</strain>
    </source>
</reference>